<gene>
    <name evidence="1" type="ORF">Tci_883037</name>
</gene>
<name>A0A699TPG4_TANCI</name>
<organism evidence="1">
    <name type="scientific">Tanacetum cinerariifolium</name>
    <name type="common">Dalmatian daisy</name>
    <name type="synonym">Chrysanthemum cinerariifolium</name>
    <dbReference type="NCBI Taxonomy" id="118510"/>
    <lineage>
        <taxon>Eukaryota</taxon>
        <taxon>Viridiplantae</taxon>
        <taxon>Streptophyta</taxon>
        <taxon>Embryophyta</taxon>
        <taxon>Tracheophyta</taxon>
        <taxon>Spermatophyta</taxon>
        <taxon>Magnoliopsida</taxon>
        <taxon>eudicotyledons</taxon>
        <taxon>Gunneridae</taxon>
        <taxon>Pentapetalae</taxon>
        <taxon>asterids</taxon>
        <taxon>campanulids</taxon>
        <taxon>Asterales</taxon>
        <taxon>Asteraceae</taxon>
        <taxon>Asteroideae</taxon>
        <taxon>Anthemideae</taxon>
        <taxon>Anthemidinae</taxon>
        <taxon>Tanacetum</taxon>
    </lineage>
</organism>
<dbReference type="AlphaFoldDB" id="A0A699TPG4"/>
<proteinExistence type="predicted"/>
<accession>A0A699TPG4</accession>
<sequence length="42" mass="3933">MAALVCEGQIRGDRKDGGSGGVGAKATSGMYASIGASSSAGT</sequence>
<reference evidence="1" key="1">
    <citation type="journal article" date="2019" name="Sci. Rep.">
        <title>Draft genome of Tanacetum cinerariifolium, the natural source of mosquito coil.</title>
        <authorList>
            <person name="Yamashiro T."/>
            <person name="Shiraishi A."/>
            <person name="Satake H."/>
            <person name="Nakayama K."/>
        </authorList>
    </citation>
    <scope>NUCLEOTIDE SEQUENCE</scope>
</reference>
<feature type="non-terminal residue" evidence="1">
    <location>
        <position position="42"/>
    </location>
</feature>
<protein>
    <submittedName>
        <fullName evidence="1">Uncharacterized protein</fullName>
    </submittedName>
</protein>
<evidence type="ECO:0000313" key="1">
    <source>
        <dbReference type="EMBL" id="GFD11068.1"/>
    </source>
</evidence>
<comment type="caution">
    <text evidence="1">The sequence shown here is derived from an EMBL/GenBank/DDBJ whole genome shotgun (WGS) entry which is preliminary data.</text>
</comment>
<dbReference type="EMBL" id="BKCJ011256670">
    <property type="protein sequence ID" value="GFD11068.1"/>
    <property type="molecule type" value="Genomic_DNA"/>
</dbReference>